<sequence>MRMVFCIDLNCMNLLSNSHNSNIHLESERECGLVLYTIHIRNLDHYNSVVCSWMP</sequence>
<dbReference type="EMBL" id="GBXM01068524">
    <property type="protein sequence ID" value="JAH40053.1"/>
    <property type="molecule type" value="Transcribed_RNA"/>
</dbReference>
<dbReference type="AlphaFoldDB" id="A0A0E9SHR1"/>
<evidence type="ECO:0000313" key="1">
    <source>
        <dbReference type="EMBL" id="JAH40053.1"/>
    </source>
</evidence>
<name>A0A0E9SHR1_ANGAN</name>
<reference evidence="1" key="1">
    <citation type="submission" date="2014-11" db="EMBL/GenBank/DDBJ databases">
        <authorList>
            <person name="Amaro Gonzalez C."/>
        </authorList>
    </citation>
    <scope>NUCLEOTIDE SEQUENCE</scope>
</reference>
<protein>
    <submittedName>
        <fullName evidence="1">Uncharacterized protein</fullName>
    </submittedName>
</protein>
<organism evidence="1">
    <name type="scientific">Anguilla anguilla</name>
    <name type="common">European freshwater eel</name>
    <name type="synonym">Muraena anguilla</name>
    <dbReference type="NCBI Taxonomy" id="7936"/>
    <lineage>
        <taxon>Eukaryota</taxon>
        <taxon>Metazoa</taxon>
        <taxon>Chordata</taxon>
        <taxon>Craniata</taxon>
        <taxon>Vertebrata</taxon>
        <taxon>Euteleostomi</taxon>
        <taxon>Actinopterygii</taxon>
        <taxon>Neopterygii</taxon>
        <taxon>Teleostei</taxon>
        <taxon>Anguilliformes</taxon>
        <taxon>Anguillidae</taxon>
        <taxon>Anguilla</taxon>
    </lineage>
</organism>
<proteinExistence type="predicted"/>
<accession>A0A0E9SHR1</accession>
<reference evidence="1" key="2">
    <citation type="journal article" date="2015" name="Fish Shellfish Immunol.">
        <title>Early steps in the European eel (Anguilla anguilla)-Vibrio vulnificus interaction in the gills: Role of the RtxA13 toxin.</title>
        <authorList>
            <person name="Callol A."/>
            <person name="Pajuelo D."/>
            <person name="Ebbesson L."/>
            <person name="Teles M."/>
            <person name="MacKenzie S."/>
            <person name="Amaro C."/>
        </authorList>
    </citation>
    <scope>NUCLEOTIDE SEQUENCE</scope>
</reference>